<dbReference type="EMBL" id="FONX01000034">
    <property type="protein sequence ID" value="SFF33358.1"/>
    <property type="molecule type" value="Genomic_DNA"/>
</dbReference>
<evidence type="ECO:0000313" key="1">
    <source>
        <dbReference type="EMBL" id="SFF33358.1"/>
    </source>
</evidence>
<proteinExistence type="predicted"/>
<gene>
    <name evidence="1" type="ORF">SAMN04489711_13414</name>
</gene>
<reference evidence="2" key="1">
    <citation type="submission" date="2016-10" db="EMBL/GenBank/DDBJ databases">
        <authorList>
            <person name="Varghese N."/>
            <person name="Submissions S."/>
        </authorList>
    </citation>
    <scope>NUCLEOTIDE SEQUENCE [LARGE SCALE GENOMIC DNA]</scope>
    <source>
        <strain evidence="2">DSM 27981</strain>
    </source>
</reference>
<feature type="non-terminal residue" evidence="1">
    <location>
        <position position="30"/>
    </location>
</feature>
<dbReference type="AlphaFoldDB" id="A0A1I2HUT6"/>
<evidence type="ECO:0000313" key="2">
    <source>
        <dbReference type="Proteomes" id="UP000199119"/>
    </source>
</evidence>
<keyword evidence="2" id="KW-1185">Reference proteome</keyword>
<dbReference type="Proteomes" id="UP000199119">
    <property type="component" value="Unassembled WGS sequence"/>
</dbReference>
<protein>
    <submittedName>
        <fullName evidence="1">Uncharacterized protein</fullName>
    </submittedName>
</protein>
<name>A0A1I2HUT6_9BURK</name>
<accession>A0A1I2HUT6</accession>
<sequence>MIPPWLSLRSAIRQLHPGCQVIIDPYAFLG</sequence>
<organism evidence="1 2">
    <name type="scientific">Paracidovorax wautersii</name>
    <dbReference type="NCBI Taxonomy" id="1177982"/>
    <lineage>
        <taxon>Bacteria</taxon>
        <taxon>Pseudomonadati</taxon>
        <taxon>Pseudomonadota</taxon>
        <taxon>Betaproteobacteria</taxon>
        <taxon>Burkholderiales</taxon>
        <taxon>Comamonadaceae</taxon>
        <taxon>Paracidovorax</taxon>
    </lineage>
</organism>